<dbReference type="InterPro" id="IPR002549">
    <property type="entry name" value="AI-2E-like"/>
</dbReference>
<feature type="transmembrane region" description="Helical" evidence="6">
    <location>
        <begin position="225"/>
        <end position="247"/>
    </location>
</feature>
<dbReference type="Pfam" id="PF01594">
    <property type="entry name" value="AI-2E_transport"/>
    <property type="match status" value="1"/>
</dbReference>
<accession>A0A2P8CWC1</accession>
<keyword evidence="3 6" id="KW-0812">Transmembrane</keyword>
<protein>
    <submittedName>
        <fullName evidence="7">Putative PurR-regulated permease PerM</fullName>
    </submittedName>
</protein>
<organism evidence="7 8">
    <name type="scientific">Taibaiella chishuiensis</name>
    <dbReference type="NCBI Taxonomy" id="1434707"/>
    <lineage>
        <taxon>Bacteria</taxon>
        <taxon>Pseudomonadati</taxon>
        <taxon>Bacteroidota</taxon>
        <taxon>Chitinophagia</taxon>
        <taxon>Chitinophagales</taxon>
        <taxon>Chitinophagaceae</taxon>
        <taxon>Taibaiella</taxon>
    </lineage>
</organism>
<feature type="transmembrane region" description="Helical" evidence="6">
    <location>
        <begin position="62"/>
        <end position="84"/>
    </location>
</feature>
<feature type="transmembrane region" description="Helical" evidence="6">
    <location>
        <begin position="35"/>
        <end position="55"/>
    </location>
</feature>
<feature type="transmembrane region" description="Helical" evidence="6">
    <location>
        <begin position="296"/>
        <end position="324"/>
    </location>
</feature>
<evidence type="ECO:0000256" key="1">
    <source>
        <dbReference type="ARBA" id="ARBA00004141"/>
    </source>
</evidence>
<sequence length="355" mass="39470">MDILRTNGLKQITLLLLITFIGIVLIWQLQYFIPGFLGAITLYILLRQFYFNLTIKRRWKKWVSAVVLILACVVLFVLPLWALVELLIPKLTYAINHSNELVDQGNKLLNMAEQYVPQLKIDDQQIQQAIQKAMSIGTSFLNATASVVVNTLTAFFILYFMLLSGRDMEKRIMRLLPLQDSNKDSLWLETRNMVVSNAVGIPVLMLCQCLIAVIGYWIFGVDQALVWGILTGVASIVPMVGTMIVWVPICIVVMATGHLGMGIALALYCAIVVSNVDNVLRFTIMKKIGDVHPLITVFGVIVGLQLFGVMGLIFGPLLLAYFILLMKIYRLEFSSSNATDDTITGVTPTPGDPAG</sequence>
<keyword evidence="8" id="KW-1185">Reference proteome</keyword>
<evidence type="ECO:0000256" key="4">
    <source>
        <dbReference type="ARBA" id="ARBA00022989"/>
    </source>
</evidence>
<evidence type="ECO:0000256" key="2">
    <source>
        <dbReference type="ARBA" id="ARBA00009773"/>
    </source>
</evidence>
<gene>
    <name evidence="7" type="ORF">B0I18_11284</name>
</gene>
<evidence type="ECO:0000313" key="7">
    <source>
        <dbReference type="EMBL" id="PSK89283.1"/>
    </source>
</evidence>
<name>A0A2P8CWC1_9BACT</name>
<dbReference type="RefSeq" id="WP_106524935.1">
    <property type="nucleotide sequence ID" value="NZ_PYGD01000012.1"/>
</dbReference>
<reference evidence="7 8" key="1">
    <citation type="submission" date="2018-03" db="EMBL/GenBank/DDBJ databases">
        <title>Genomic Encyclopedia of Type Strains, Phase III (KMG-III): the genomes of soil and plant-associated and newly described type strains.</title>
        <authorList>
            <person name="Whitman W."/>
        </authorList>
    </citation>
    <scope>NUCLEOTIDE SEQUENCE [LARGE SCALE GENOMIC DNA]</scope>
    <source>
        <strain evidence="7 8">CGMCC 1.12700</strain>
    </source>
</reference>
<feature type="transmembrane region" description="Helical" evidence="6">
    <location>
        <begin position="140"/>
        <end position="163"/>
    </location>
</feature>
<dbReference type="Proteomes" id="UP000240572">
    <property type="component" value="Unassembled WGS sequence"/>
</dbReference>
<dbReference type="PANTHER" id="PTHR21716">
    <property type="entry name" value="TRANSMEMBRANE PROTEIN"/>
    <property type="match status" value="1"/>
</dbReference>
<evidence type="ECO:0000256" key="6">
    <source>
        <dbReference type="SAM" id="Phobius"/>
    </source>
</evidence>
<comment type="similarity">
    <text evidence="2">Belongs to the autoinducer-2 exporter (AI-2E) (TC 2.A.86) family.</text>
</comment>
<evidence type="ECO:0000313" key="8">
    <source>
        <dbReference type="Proteomes" id="UP000240572"/>
    </source>
</evidence>
<comment type="subcellular location">
    <subcellularLocation>
        <location evidence="1">Membrane</location>
        <topology evidence="1">Multi-pass membrane protein</topology>
    </subcellularLocation>
</comment>
<feature type="transmembrane region" description="Helical" evidence="6">
    <location>
        <begin position="259"/>
        <end position="276"/>
    </location>
</feature>
<proteinExistence type="inferred from homology"/>
<evidence type="ECO:0000256" key="5">
    <source>
        <dbReference type="ARBA" id="ARBA00023136"/>
    </source>
</evidence>
<comment type="caution">
    <text evidence="7">The sequence shown here is derived from an EMBL/GenBank/DDBJ whole genome shotgun (WGS) entry which is preliminary data.</text>
</comment>
<dbReference type="GO" id="GO:0016020">
    <property type="term" value="C:membrane"/>
    <property type="evidence" value="ECO:0007669"/>
    <property type="project" value="UniProtKB-SubCell"/>
</dbReference>
<dbReference type="AlphaFoldDB" id="A0A2P8CWC1"/>
<keyword evidence="4 6" id="KW-1133">Transmembrane helix</keyword>
<dbReference type="OrthoDB" id="9773730at2"/>
<feature type="transmembrane region" description="Helical" evidence="6">
    <location>
        <begin position="12"/>
        <end position="29"/>
    </location>
</feature>
<dbReference type="PANTHER" id="PTHR21716:SF4">
    <property type="entry name" value="TRANSMEMBRANE PROTEIN 245"/>
    <property type="match status" value="1"/>
</dbReference>
<evidence type="ECO:0000256" key="3">
    <source>
        <dbReference type="ARBA" id="ARBA00022692"/>
    </source>
</evidence>
<feature type="transmembrane region" description="Helical" evidence="6">
    <location>
        <begin position="198"/>
        <end position="219"/>
    </location>
</feature>
<dbReference type="EMBL" id="PYGD01000012">
    <property type="protein sequence ID" value="PSK89283.1"/>
    <property type="molecule type" value="Genomic_DNA"/>
</dbReference>
<keyword evidence="5 6" id="KW-0472">Membrane</keyword>